<evidence type="ECO:0000313" key="1">
    <source>
        <dbReference type="EMBL" id="TKC35572.1"/>
    </source>
</evidence>
<comment type="caution">
    <text evidence="1">The sequence shown here is derived from an EMBL/GenBank/DDBJ whole genome shotgun (WGS) entry which is preliminary data.</text>
</comment>
<dbReference type="SUPFAM" id="SSF52047">
    <property type="entry name" value="RNI-like"/>
    <property type="match status" value="1"/>
</dbReference>
<sequence length="104" mass="11615">MSLLCEGLRQPTCRLQKLWLDSCGLTAKACEDISSTLGVNQTLTELYLTNNALRNTGVRLLCKRLSHPGCKLRVFWLFGMDLNKMTHGSLAALRLTKPYLDIGC</sequence>
<dbReference type="PANTHER" id="PTHR45690">
    <property type="entry name" value="NACHT, LRR AND PYD DOMAINS-CONTAINING PROTEIN 12"/>
    <property type="match status" value="1"/>
</dbReference>
<accession>A0A4U1EH64</accession>
<dbReference type="GO" id="GO:0005737">
    <property type="term" value="C:cytoplasm"/>
    <property type="evidence" value="ECO:0007669"/>
    <property type="project" value="TreeGrafter"/>
</dbReference>
<dbReference type="GO" id="GO:0043124">
    <property type="term" value="P:negative regulation of canonical NF-kappaB signal transduction"/>
    <property type="evidence" value="ECO:0007669"/>
    <property type="project" value="TreeGrafter"/>
</dbReference>
<organism evidence="1 2">
    <name type="scientific">Monodon monoceros</name>
    <name type="common">Narwhal</name>
    <name type="synonym">Ceratodon monodon</name>
    <dbReference type="NCBI Taxonomy" id="40151"/>
    <lineage>
        <taxon>Eukaryota</taxon>
        <taxon>Metazoa</taxon>
        <taxon>Chordata</taxon>
        <taxon>Craniata</taxon>
        <taxon>Vertebrata</taxon>
        <taxon>Euteleostomi</taxon>
        <taxon>Mammalia</taxon>
        <taxon>Eutheria</taxon>
        <taxon>Laurasiatheria</taxon>
        <taxon>Artiodactyla</taxon>
        <taxon>Whippomorpha</taxon>
        <taxon>Cetacea</taxon>
        <taxon>Odontoceti</taxon>
        <taxon>Monodontidae</taxon>
        <taxon>Monodon</taxon>
    </lineage>
</organism>
<name>A0A4U1EH64_MONMO</name>
<dbReference type="Proteomes" id="UP000308365">
    <property type="component" value="Unassembled WGS sequence"/>
</dbReference>
<dbReference type="AlphaFoldDB" id="A0A4U1EH64"/>
<dbReference type="GO" id="GO:0050728">
    <property type="term" value="P:negative regulation of inflammatory response"/>
    <property type="evidence" value="ECO:0007669"/>
    <property type="project" value="TreeGrafter"/>
</dbReference>
<dbReference type="Gene3D" id="3.80.10.10">
    <property type="entry name" value="Ribonuclease Inhibitor"/>
    <property type="match status" value="1"/>
</dbReference>
<dbReference type="InterPro" id="IPR032675">
    <property type="entry name" value="LRR_dom_sf"/>
</dbReference>
<dbReference type="SMART" id="SM00368">
    <property type="entry name" value="LRR_RI"/>
    <property type="match status" value="2"/>
</dbReference>
<dbReference type="InterPro" id="IPR050637">
    <property type="entry name" value="NLRP_innate_immun_reg"/>
</dbReference>
<dbReference type="GO" id="GO:0045345">
    <property type="term" value="P:positive regulation of MHC class I biosynthetic process"/>
    <property type="evidence" value="ECO:0007669"/>
    <property type="project" value="TreeGrafter"/>
</dbReference>
<dbReference type="PANTHER" id="PTHR45690:SF11">
    <property type="entry name" value="NACHT, LRR AND PYD DOMAINS-CONTAINING PROTEIN 12"/>
    <property type="match status" value="1"/>
</dbReference>
<dbReference type="GO" id="GO:0071345">
    <property type="term" value="P:cellular response to cytokine stimulus"/>
    <property type="evidence" value="ECO:0007669"/>
    <property type="project" value="TreeGrafter"/>
</dbReference>
<dbReference type="EMBL" id="RWIC01001494">
    <property type="protein sequence ID" value="TKC35572.1"/>
    <property type="molecule type" value="Genomic_DNA"/>
</dbReference>
<reference evidence="2" key="1">
    <citation type="journal article" date="2019" name="IScience">
        <title>Narwhal Genome Reveals Long-Term Low Genetic Diversity despite Current Large Abundance Size.</title>
        <authorList>
            <person name="Westbury M.V."/>
            <person name="Petersen B."/>
            <person name="Garde E."/>
            <person name="Heide-Jorgensen M.P."/>
            <person name="Lorenzen E.D."/>
        </authorList>
    </citation>
    <scope>NUCLEOTIDE SEQUENCE [LARGE SCALE GENOMIC DNA]</scope>
</reference>
<proteinExistence type="predicted"/>
<protein>
    <submittedName>
        <fullName evidence="1">Uncharacterized protein</fullName>
    </submittedName>
</protein>
<gene>
    <name evidence="1" type="ORF">EI555_017653</name>
</gene>
<evidence type="ECO:0000313" key="2">
    <source>
        <dbReference type="Proteomes" id="UP000308365"/>
    </source>
</evidence>